<evidence type="ECO:0000313" key="5">
    <source>
        <dbReference type="EMBL" id="AVG24501.1"/>
    </source>
</evidence>
<dbReference type="CDD" id="cd00609">
    <property type="entry name" value="AAT_like"/>
    <property type="match status" value="1"/>
</dbReference>
<protein>
    <submittedName>
        <fullName evidence="5">Succinyldiaminopimelate transaminase</fullName>
        <ecNumber evidence="5">2.6.1.17</ecNumber>
    </submittedName>
</protein>
<dbReference type="PANTHER" id="PTHR42832:SF3">
    <property type="entry name" value="L-GLUTAMINE--4-(METHYLSULFANYL)-2-OXOBUTANOATE AMINOTRANSFERASE"/>
    <property type="match status" value="1"/>
</dbReference>
<dbReference type="Gene3D" id="3.90.1150.10">
    <property type="entry name" value="Aspartate Aminotransferase, domain 1"/>
    <property type="match status" value="1"/>
</dbReference>
<keyword evidence="6" id="KW-1185">Reference proteome</keyword>
<reference evidence="5 6" key="1">
    <citation type="submission" date="2018-02" db="EMBL/GenBank/DDBJ databases">
        <title>Complete genome of the streamlined marine actinobacterium Pontimonas salivibrio CL-TW6 adapted to coastal planktonic lifestype.</title>
        <authorList>
            <person name="Cho B.C."/>
            <person name="Hardies S.C."/>
            <person name="Jang G.I."/>
            <person name="Hwang C.Y."/>
        </authorList>
    </citation>
    <scope>NUCLEOTIDE SEQUENCE [LARGE SCALE GENOMIC DNA]</scope>
    <source>
        <strain evidence="5 6">CL-TW6</strain>
    </source>
</reference>
<sequence length="362" mass="38193">MLRLPDFPWDELGPAKSLASEHPEGLIDLSVGSPVDDTPGLLQQALAEASNAPGYPTVRGSQATRDDLVAWWHQVRGATGVSAEGVFPTIGSKEMVGLLPLLLGLGPQDAVVYPRIAYPTYQVGATLVGAQSRASDDPDSWPEGTKLVWLNSPGNPTGEVLSIEQLQRAVARARQLGAVLASDECYALLGSGSQPHSPSLLCDEVTGGDLTGLVALYSLSKQSNLAGYRGAMLAGDPGVIDPIVLARRHLGLMSPEPIRQVLRVALGDSSHVDDIRQRYHRRREVLTPAVLAAGLRITGGDAGLYIWATADQLAMDTVMDVATRGVLVTPGHFYGPAGNQHVRIALTATDGDIEAAAARLSL</sequence>
<evidence type="ECO:0000256" key="3">
    <source>
        <dbReference type="ARBA" id="ARBA00022679"/>
    </source>
</evidence>
<evidence type="ECO:0000256" key="1">
    <source>
        <dbReference type="ARBA" id="ARBA00001933"/>
    </source>
</evidence>
<dbReference type="KEGG" id="psai:C3B54_111564"/>
<dbReference type="EC" id="2.6.1.17" evidence="5"/>
<evidence type="ECO:0000259" key="4">
    <source>
        <dbReference type="Pfam" id="PF00155"/>
    </source>
</evidence>
<organism evidence="5 6">
    <name type="scientific">Pontimonas salivibrio</name>
    <dbReference type="NCBI Taxonomy" id="1159327"/>
    <lineage>
        <taxon>Bacteria</taxon>
        <taxon>Bacillati</taxon>
        <taxon>Actinomycetota</taxon>
        <taxon>Actinomycetes</taxon>
        <taxon>Micrococcales</taxon>
        <taxon>Microbacteriaceae</taxon>
        <taxon>Pontimonas</taxon>
    </lineage>
</organism>
<dbReference type="SUPFAM" id="SSF53383">
    <property type="entry name" value="PLP-dependent transferases"/>
    <property type="match status" value="1"/>
</dbReference>
<evidence type="ECO:0000256" key="2">
    <source>
        <dbReference type="ARBA" id="ARBA00022576"/>
    </source>
</evidence>
<dbReference type="Proteomes" id="UP000243077">
    <property type="component" value="Chromosome"/>
</dbReference>
<dbReference type="GO" id="GO:0030170">
    <property type="term" value="F:pyridoxal phosphate binding"/>
    <property type="evidence" value="ECO:0007669"/>
    <property type="project" value="InterPro"/>
</dbReference>
<dbReference type="InterPro" id="IPR015422">
    <property type="entry name" value="PyrdxlP-dep_Trfase_small"/>
</dbReference>
<dbReference type="InterPro" id="IPR019880">
    <property type="entry name" value="OxyQ"/>
</dbReference>
<dbReference type="Gene3D" id="3.40.640.10">
    <property type="entry name" value="Type I PLP-dependent aspartate aminotransferase-like (Major domain)"/>
    <property type="match status" value="1"/>
</dbReference>
<dbReference type="InterPro" id="IPR050881">
    <property type="entry name" value="LL-DAP_aminotransferase"/>
</dbReference>
<dbReference type="RefSeq" id="WP_104913967.1">
    <property type="nucleotide sequence ID" value="NZ_CP026923.1"/>
</dbReference>
<dbReference type="OrthoDB" id="9813612at2"/>
<dbReference type="GO" id="GO:0009016">
    <property type="term" value="F:succinyldiaminopimelate transaminase activity"/>
    <property type="evidence" value="ECO:0007669"/>
    <property type="project" value="UniProtKB-EC"/>
</dbReference>
<dbReference type="InterPro" id="IPR015421">
    <property type="entry name" value="PyrdxlP-dep_Trfase_major"/>
</dbReference>
<dbReference type="PANTHER" id="PTHR42832">
    <property type="entry name" value="AMINO ACID AMINOTRANSFERASE"/>
    <property type="match status" value="1"/>
</dbReference>
<comment type="cofactor">
    <cofactor evidence="1">
        <name>pyridoxal 5'-phosphate</name>
        <dbReference type="ChEBI" id="CHEBI:597326"/>
    </cofactor>
</comment>
<dbReference type="EMBL" id="CP026923">
    <property type="protein sequence ID" value="AVG24501.1"/>
    <property type="molecule type" value="Genomic_DNA"/>
</dbReference>
<gene>
    <name evidence="5" type="ORF">C3B54_111564</name>
</gene>
<name>A0A2L2BS73_9MICO</name>
<feature type="domain" description="Aminotransferase class I/classII large" evidence="4">
    <location>
        <begin position="26"/>
        <end position="360"/>
    </location>
</feature>
<accession>A0A2L2BS73</accession>
<dbReference type="Pfam" id="PF00155">
    <property type="entry name" value="Aminotran_1_2"/>
    <property type="match status" value="1"/>
</dbReference>
<dbReference type="AlphaFoldDB" id="A0A2L2BS73"/>
<proteinExistence type="predicted"/>
<keyword evidence="3 5" id="KW-0808">Transferase</keyword>
<dbReference type="InterPro" id="IPR015424">
    <property type="entry name" value="PyrdxlP-dep_Trfase"/>
</dbReference>
<dbReference type="InterPro" id="IPR004839">
    <property type="entry name" value="Aminotransferase_I/II_large"/>
</dbReference>
<dbReference type="NCBIfam" id="TIGR03539">
    <property type="entry name" value="DapC_actino"/>
    <property type="match status" value="1"/>
</dbReference>
<keyword evidence="2 5" id="KW-0032">Aminotransferase</keyword>
<evidence type="ECO:0000313" key="6">
    <source>
        <dbReference type="Proteomes" id="UP000243077"/>
    </source>
</evidence>